<accession>A0A8H9I0V0</accession>
<reference evidence="2" key="2">
    <citation type="submission" date="2020-09" db="EMBL/GenBank/DDBJ databases">
        <authorList>
            <person name="Sun Q."/>
            <person name="Ohkuma M."/>
        </authorList>
    </citation>
    <scope>NUCLEOTIDE SEQUENCE</scope>
    <source>
        <strain evidence="2">JCM 4434</strain>
    </source>
</reference>
<dbReference type="Proteomes" id="UP000610124">
    <property type="component" value="Unassembled WGS sequence"/>
</dbReference>
<reference evidence="2" key="1">
    <citation type="journal article" date="2014" name="Int. J. Syst. Evol. Microbiol.">
        <title>Complete genome sequence of Corynebacterium casei LMG S-19264T (=DSM 44701T), isolated from a smear-ripened cheese.</title>
        <authorList>
            <consortium name="US DOE Joint Genome Institute (JGI-PGF)"/>
            <person name="Walter F."/>
            <person name="Albersmeier A."/>
            <person name="Kalinowski J."/>
            <person name="Ruckert C."/>
        </authorList>
    </citation>
    <scope>NUCLEOTIDE SEQUENCE</scope>
    <source>
        <strain evidence="2">JCM 4434</strain>
    </source>
</reference>
<sequence>MTRTWLITGAPRRLPGPPLGWWPPGLGGRTDLPGHNTSRRETEETASTGVGRFVFSCIAIRDSLGPKPDVRCSAVRFTAPDRVARRVGSP</sequence>
<feature type="region of interest" description="Disordered" evidence="1">
    <location>
        <begin position="1"/>
        <end position="46"/>
    </location>
</feature>
<proteinExistence type="predicted"/>
<evidence type="ECO:0000256" key="1">
    <source>
        <dbReference type="SAM" id="MobiDB-lite"/>
    </source>
</evidence>
<name>A0A8H9I0V0_KITAU</name>
<dbReference type="AlphaFoldDB" id="A0A8H9I0V0"/>
<comment type="caution">
    <text evidence="2">The sequence shown here is derived from an EMBL/GenBank/DDBJ whole genome shotgun (WGS) entry which is preliminary data.</text>
</comment>
<evidence type="ECO:0000313" key="2">
    <source>
        <dbReference type="EMBL" id="GGV05905.1"/>
    </source>
</evidence>
<dbReference type="EMBL" id="BMUB01000038">
    <property type="protein sequence ID" value="GGV05905.1"/>
    <property type="molecule type" value="Genomic_DNA"/>
</dbReference>
<organism evidence="2 3">
    <name type="scientific">Kitasatospora aureofaciens</name>
    <name type="common">Streptomyces aureofaciens</name>
    <dbReference type="NCBI Taxonomy" id="1894"/>
    <lineage>
        <taxon>Bacteria</taxon>
        <taxon>Bacillati</taxon>
        <taxon>Actinomycetota</taxon>
        <taxon>Actinomycetes</taxon>
        <taxon>Kitasatosporales</taxon>
        <taxon>Streptomycetaceae</taxon>
        <taxon>Kitasatospora</taxon>
    </lineage>
</organism>
<evidence type="ECO:0000313" key="3">
    <source>
        <dbReference type="Proteomes" id="UP000610124"/>
    </source>
</evidence>
<protein>
    <submittedName>
        <fullName evidence="2">Uncharacterized protein</fullName>
    </submittedName>
</protein>
<gene>
    <name evidence="2" type="ORF">GCM10010502_71040</name>
</gene>